<keyword evidence="7" id="KW-1185">Reference proteome</keyword>
<dbReference type="STRING" id="1679170.AC625_14265"/>
<evidence type="ECO:0000256" key="2">
    <source>
        <dbReference type="ARBA" id="ARBA00022692"/>
    </source>
</evidence>
<keyword evidence="3 5" id="KW-1133">Transmembrane helix</keyword>
<protein>
    <recommendedName>
        <fullName evidence="8">Isoprenylcysteine carboxyl methyltransferase</fullName>
    </recommendedName>
</protein>
<reference evidence="7" key="1">
    <citation type="submission" date="2015-07" db="EMBL/GenBank/DDBJ databases">
        <title>Genome sequencing project for genomic taxonomy and phylogenomics of Bacillus-like bacteria.</title>
        <authorList>
            <person name="Liu B."/>
            <person name="Wang J."/>
            <person name="Zhu Y."/>
            <person name="Liu G."/>
            <person name="Chen Q."/>
            <person name="Chen Z."/>
            <person name="Lan J."/>
            <person name="Che J."/>
            <person name="Ge C."/>
            <person name="Shi H."/>
            <person name="Pan Z."/>
            <person name="Liu X."/>
        </authorList>
    </citation>
    <scope>NUCLEOTIDE SEQUENCE [LARGE SCALE GENOMIC DNA]</scope>
    <source>
        <strain evidence="7">FJAT-27997</strain>
    </source>
</reference>
<name>A0A0K9GV14_9BACI</name>
<evidence type="ECO:0000256" key="5">
    <source>
        <dbReference type="SAM" id="Phobius"/>
    </source>
</evidence>
<feature type="transmembrane region" description="Helical" evidence="5">
    <location>
        <begin position="121"/>
        <end position="151"/>
    </location>
</feature>
<dbReference type="Pfam" id="PF04140">
    <property type="entry name" value="ICMT"/>
    <property type="match status" value="1"/>
</dbReference>
<feature type="transmembrane region" description="Helical" evidence="5">
    <location>
        <begin position="40"/>
        <end position="62"/>
    </location>
</feature>
<sequence length="178" mass="20514">MTLLLFITLLAVQRLSELVLARYNEERLKVKGGLEFGSSHYPWIVLMHLGFFSSFIAEINFLEKNVSTIWPFWLTLFLLVQIGRVWVITSLGPYWNTKIIVLPDAEVIAKGPYKYVKHPNYIIVATEILVISLLYNAFITAILFTCLNAWAMSVRIPIEERALKNLTSYSTVFLKNKK</sequence>
<gene>
    <name evidence="6" type="ORF">AC625_14265</name>
</gene>
<organism evidence="6 7">
    <name type="scientific">Peribacillus loiseleuriae</name>
    <dbReference type="NCBI Taxonomy" id="1679170"/>
    <lineage>
        <taxon>Bacteria</taxon>
        <taxon>Bacillati</taxon>
        <taxon>Bacillota</taxon>
        <taxon>Bacilli</taxon>
        <taxon>Bacillales</taxon>
        <taxon>Bacillaceae</taxon>
        <taxon>Peribacillus</taxon>
    </lineage>
</organism>
<proteinExistence type="predicted"/>
<comment type="subcellular location">
    <subcellularLocation>
        <location evidence="1">Membrane</location>
        <topology evidence="1">Multi-pass membrane protein</topology>
    </subcellularLocation>
</comment>
<dbReference type="GO" id="GO:0004671">
    <property type="term" value="F:protein C-terminal S-isoprenylcysteine carboxyl O-methyltransferase activity"/>
    <property type="evidence" value="ECO:0007669"/>
    <property type="project" value="InterPro"/>
</dbReference>
<dbReference type="Gene3D" id="1.20.120.1630">
    <property type="match status" value="1"/>
</dbReference>
<keyword evidence="2 5" id="KW-0812">Transmembrane</keyword>
<dbReference type="EMBL" id="LFZW01000001">
    <property type="protein sequence ID" value="KMY50524.1"/>
    <property type="molecule type" value="Genomic_DNA"/>
</dbReference>
<accession>A0A0K9GV14</accession>
<dbReference type="OrthoDB" id="7203053at2"/>
<feature type="transmembrane region" description="Helical" evidence="5">
    <location>
        <begin position="69"/>
        <end position="88"/>
    </location>
</feature>
<dbReference type="RefSeq" id="WP_049681877.1">
    <property type="nucleotide sequence ID" value="NZ_LFZW01000001.1"/>
</dbReference>
<evidence type="ECO:0000313" key="7">
    <source>
        <dbReference type="Proteomes" id="UP000037146"/>
    </source>
</evidence>
<evidence type="ECO:0000256" key="1">
    <source>
        <dbReference type="ARBA" id="ARBA00004141"/>
    </source>
</evidence>
<evidence type="ECO:0000256" key="4">
    <source>
        <dbReference type="ARBA" id="ARBA00023136"/>
    </source>
</evidence>
<comment type="caution">
    <text evidence="6">The sequence shown here is derived from an EMBL/GenBank/DDBJ whole genome shotgun (WGS) entry which is preliminary data.</text>
</comment>
<keyword evidence="4 5" id="KW-0472">Membrane</keyword>
<evidence type="ECO:0000256" key="3">
    <source>
        <dbReference type="ARBA" id="ARBA00022989"/>
    </source>
</evidence>
<dbReference type="InterPro" id="IPR007269">
    <property type="entry name" value="ICMT_MeTrfase"/>
</dbReference>
<dbReference type="Proteomes" id="UP000037146">
    <property type="component" value="Unassembled WGS sequence"/>
</dbReference>
<evidence type="ECO:0000313" key="6">
    <source>
        <dbReference type="EMBL" id="KMY50524.1"/>
    </source>
</evidence>
<evidence type="ECO:0008006" key="8">
    <source>
        <dbReference type="Google" id="ProtNLM"/>
    </source>
</evidence>
<dbReference type="AlphaFoldDB" id="A0A0K9GV14"/>
<dbReference type="GO" id="GO:0016020">
    <property type="term" value="C:membrane"/>
    <property type="evidence" value="ECO:0007669"/>
    <property type="project" value="UniProtKB-SubCell"/>
</dbReference>
<dbReference type="PATRIC" id="fig|1679170.3.peg.3253"/>